<accession>G9QPG3</accession>
<reference evidence="3 4" key="1">
    <citation type="submission" date="2011-09" db="EMBL/GenBank/DDBJ databases">
        <title>The Genome Sequence of Bacillus smithii 7_3_47FAA.</title>
        <authorList>
            <consortium name="The Broad Institute Genome Sequencing Platform"/>
            <person name="Earl A."/>
            <person name="Ward D."/>
            <person name="Feldgarden M."/>
            <person name="Gevers D."/>
            <person name="Daigneault M."/>
            <person name="Strauss J."/>
            <person name="Allen-Vercoe E."/>
            <person name="Young S.K."/>
            <person name="Zeng Q."/>
            <person name="Gargeya S."/>
            <person name="Fitzgerald M."/>
            <person name="Haas B."/>
            <person name="Abouelleil A."/>
            <person name="Alvarado L."/>
            <person name="Arachchi H.M."/>
            <person name="Berlin A."/>
            <person name="Brown A."/>
            <person name="Chapman S.B."/>
            <person name="Chen Z."/>
            <person name="Dunbar C."/>
            <person name="Freedman E."/>
            <person name="Gearin G."/>
            <person name="Goldberg J."/>
            <person name="Griggs A."/>
            <person name="Gujja S."/>
            <person name="Heiman D."/>
            <person name="Howarth C."/>
            <person name="Larson L."/>
            <person name="Lui A."/>
            <person name="MacDonald P.J.P."/>
            <person name="Montmayeur A."/>
            <person name="Murphy C."/>
            <person name="Neiman D."/>
            <person name="Pearson M."/>
            <person name="Priest M."/>
            <person name="Roberts A."/>
            <person name="Saif S."/>
            <person name="Shea T."/>
            <person name="Shenoy N."/>
            <person name="Sisk P."/>
            <person name="Stolte C."/>
            <person name="Sykes S."/>
            <person name="Wortman J."/>
            <person name="Nusbaum C."/>
            <person name="Birren B."/>
        </authorList>
    </citation>
    <scope>NUCLEOTIDE SEQUENCE [LARGE SCALE GENOMIC DNA]</scope>
    <source>
        <strain evidence="3 4">7_3_47FAA</strain>
    </source>
</reference>
<dbReference type="HOGENOM" id="CLU_065324_0_0_9"/>
<name>G9QPG3_9BACI</name>
<dbReference type="InterPro" id="IPR013785">
    <property type="entry name" value="Aldolase_TIM"/>
</dbReference>
<sequence length="357" mass="40672">MRGISIYLSDSISRHEGYIAKMKSAGFTSIFTSLQIPEENPDLSVKRLKELGELAKKYGMELTVDISPKSLKRLGCTWESIDRLTSWGLTGLRIDYGISEEIIVELSRKMKIALNASTLTKEGMRRLKSLGLCIENTEAWHNYYPRPETGLDRKDFSLQNDWLQKEGILVAAFIPGDEEKRGPLYSGLPTLEDHRYSSPFLAFLDLKINESVDKILIGDVRISEKALEQFSTFNQNIFLLRAKPFVQSDILQKDISVVQTNRVDAARDVIRSQESRENGLVGKPLLEPIHTIERKKGSITVDNLLYGRYRREIQIVKHDLTADEKVNVIGKVIDEDLPLLPFIKGGTKFKIKWMDIE</sequence>
<proteinExistence type="predicted"/>
<dbReference type="InterPro" id="IPR008589">
    <property type="entry name" value="MupG"/>
</dbReference>
<organism evidence="3 4">
    <name type="scientific">Bacillus smithii 7_3_47FAA</name>
    <dbReference type="NCBI Taxonomy" id="665952"/>
    <lineage>
        <taxon>Bacteria</taxon>
        <taxon>Bacillati</taxon>
        <taxon>Bacillota</taxon>
        <taxon>Bacilli</taxon>
        <taxon>Bacillales</taxon>
        <taxon>Bacillaceae</taxon>
        <taxon>Bacillus</taxon>
    </lineage>
</organism>
<feature type="domain" description="6-phospho-N-acetylmuramidase C-terminal" evidence="1">
    <location>
        <begin position="256"/>
        <end position="352"/>
    </location>
</feature>
<dbReference type="Pfam" id="PF05913">
    <property type="entry name" value="MupG_C"/>
    <property type="match status" value="1"/>
</dbReference>
<dbReference type="InterPro" id="IPR043894">
    <property type="entry name" value="MupG_C"/>
</dbReference>
<comment type="caution">
    <text evidence="3">The sequence shown here is derived from an EMBL/GenBank/DDBJ whole genome shotgun (WGS) entry which is preliminary data.</text>
</comment>
<dbReference type="InterPro" id="IPR017853">
    <property type="entry name" value="GH"/>
</dbReference>
<feature type="domain" description="6-phospho-N-acetylmuramidase N-terminal" evidence="2">
    <location>
        <begin position="3"/>
        <end position="231"/>
    </location>
</feature>
<evidence type="ECO:0000313" key="3">
    <source>
        <dbReference type="EMBL" id="EHL73825.1"/>
    </source>
</evidence>
<dbReference type="Gene3D" id="3.20.20.70">
    <property type="entry name" value="Aldolase class I"/>
    <property type="match status" value="1"/>
</dbReference>
<dbReference type="InterPro" id="IPR029000">
    <property type="entry name" value="Cyclophilin-like_dom_sf"/>
</dbReference>
<dbReference type="EMBL" id="ACWF01000155">
    <property type="protein sequence ID" value="EHL73825.1"/>
    <property type="molecule type" value="Genomic_DNA"/>
</dbReference>
<dbReference type="Gene3D" id="2.40.100.10">
    <property type="entry name" value="Cyclophilin-like"/>
    <property type="match status" value="1"/>
</dbReference>
<dbReference type="InterPro" id="IPR043797">
    <property type="entry name" value="MupG_N"/>
</dbReference>
<protein>
    <recommendedName>
        <fullName evidence="5">Outer surface protein</fullName>
    </recommendedName>
</protein>
<dbReference type="PANTHER" id="PTHR38435:SF2">
    <property type="entry name" value="DUF871 DOMAIN-CONTAINING PROTEIN"/>
    <property type="match status" value="1"/>
</dbReference>
<dbReference type="PANTHER" id="PTHR38435">
    <property type="match status" value="1"/>
</dbReference>
<dbReference type="AlphaFoldDB" id="G9QPG3"/>
<dbReference type="SUPFAM" id="SSF51445">
    <property type="entry name" value="(Trans)glycosidases"/>
    <property type="match status" value="1"/>
</dbReference>
<dbReference type="RefSeq" id="WP_003355252.1">
    <property type="nucleotide sequence ID" value="NZ_JH414764.1"/>
</dbReference>
<dbReference type="Proteomes" id="UP000011747">
    <property type="component" value="Unassembled WGS sequence"/>
</dbReference>
<evidence type="ECO:0000313" key="4">
    <source>
        <dbReference type="Proteomes" id="UP000011747"/>
    </source>
</evidence>
<dbReference type="Pfam" id="PF19200">
    <property type="entry name" value="MupG_N"/>
    <property type="match status" value="1"/>
</dbReference>
<keyword evidence="4" id="KW-1185">Reference proteome</keyword>
<evidence type="ECO:0000259" key="2">
    <source>
        <dbReference type="Pfam" id="PF19200"/>
    </source>
</evidence>
<evidence type="ECO:0008006" key="5">
    <source>
        <dbReference type="Google" id="ProtNLM"/>
    </source>
</evidence>
<evidence type="ECO:0000259" key="1">
    <source>
        <dbReference type="Pfam" id="PF05913"/>
    </source>
</evidence>
<dbReference type="SUPFAM" id="SSF50891">
    <property type="entry name" value="Cyclophilin-like"/>
    <property type="match status" value="1"/>
</dbReference>
<gene>
    <name evidence="3" type="ORF">HMPREF1015_00180</name>
</gene>
<dbReference type="PATRIC" id="fig|665952.3.peg.3060"/>